<accession>A0A1R3RLY7</accession>
<dbReference type="VEuPathDB" id="FungiDB:ASPCADRAFT_207965"/>
<protein>
    <submittedName>
        <fullName evidence="1">Uncharacterized protein</fullName>
    </submittedName>
</protein>
<evidence type="ECO:0000313" key="2">
    <source>
        <dbReference type="Proteomes" id="UP000188318"/>
    </source>
</evidence>
<dbReference type="AlphaFoldDB" id="A0A1R3RLY7"/>
<organism evidence="1 2">
    <name type="scientific">Aspergillus carbonarius (strain ITEM 5010)</name>
    <dbReference type="NCBI Taxonomy" id="602072"/>
    <lineage>
        <taxon>Eukaryota</taxon>
        <taxon>Fungi</taxon>
        <taxon>Dikarya</taxon>
        <taxon>Ascomycota</taxon>
        <taxon>Pezizomycotina</taxon>
        <taxon>Eurotiomycetes</taxon>
        <taxon>Eurotiomycetidae</taxon>
        <taxon>Eurotiales</taxon>
        <taxon>Aspergillaceae</taxon>
        <taxon>Aspergillus</taxon>
        <taxon>Aspergillus subgen. Circumdati</taxon>
    </lineage>
</organism>
<name>A0A1R3RLY7_ASPC5</name>
<sequence length="69" mass="7863">MQQPASPSPLNTRRWLMVCSAGELDEWHEAVDHRACLVASDLISWHEQFLRGDHPRSATDIMQTSIPHV</sequence>
<reference evidence="2" key="1">
    <citation type="journal article" date="2017" name="Genome Biol.">
        <title>Comparative genomics reveals high biological diversity and specific adaptations in the industrially and medically important fungal genus Aspergillus.</title>
        <authorList>
            <person name="de Vries R.P."/>
            <person name="Riley R."/>
            <person name="Wiebenga A."/>
            <person name="Aguilar-Osorio G."/>
            <person name="Amillis S."/>
            <person name="Uchima C.A."/>
            <person name="Anderluh G."/>
            <person name="Asadollahi M."/>
            <person name="Askin M."/>
            <person name="Barry K."/>
            <person name="Battaglia E."/>
            <person name="Bayram O."/>
            <person name="Benocci T."/>
            <person name="Braus-Stromeyer S.A."/>
            <person name="Caldana C."/>
            <person name="Canovas D."/>
            <person name="Cerqueira G.C."/>
            <person name="Chen F."/>
            <person name="Chen W."/>
            <person name="Choi C."/>
            <person name="Clum A."/>
            <person name="Dos Santos R.A."/>
            <person name="Damasio A.R."/>
            <person name="Diallinas G."/>
            <person name="Emri T."/>
            <person name="Fekete E."/>
            <person name="Flipphi M."/>
            <person name="Freyberg S."/>
            <person name="Gallo A."/>
            <person name="Gournas C."/>
            <person name="Habgood R."/>
            <person name="Hainaut M."/>
            <person name="Harispe M.L."/>
            <person name="Henrissat B."/>
            <person name="Hilden K.S."/>
            <person name="Hope R."/>
            <person name="Hossain A."/>
            <person name="Karabika E."/>
            <person name="Karaffa L."/>
            <person name="Karanyi Z."/>
            <person name="Krasevec N."/>
            <person name="Kuo A."/>
            <person name="Kusch H."/>
            <person name="LaButti K."/>
            <person name="Lagendijk E.L."/>
            <person name="Lapidus A."/>
            <person name="Levasseur A."/>
            <person name="Lindquist E."/>
            <person name="Lipzen A."/>
            <person name="Logrieco A.F."/>
            <person name="MacCabe A."/>
            <person name="Maekelae M.R."/>
            <person name="Malavazi I."/>
            <person name="Melin P."/>
            <person name="Meyer V."/>
            <person name="Mielnichuk N."/>
            <person name="Miskei M."/>
            <person name="Molnar A.P."/>
            <person name="Mule G."/>
            <person name="Ngan C.Y."/>
            <person name="Orejas M."/>
            <person name="Orosz E."/>
            <person name="Ouedraogo J.P."/>
            <person name="Overkamp K.M."/>
            <person name="Park H.-S."/>
            <person name="Perrone G."/>
            <person name="Piumi F."/>
            <person name="Punt P.J."/>
            <person name="Ram A.F."/>
            <person name="Ramon A."/>
            <person name="Rauscher S."/>
            <person name="Record E."/>
            <person name="Riano-Pachon D.M."/>
            <person name="Robert V."/>
            <person name="Roehrig J."/>
            <person name="Ruller R."/>
            <person name="Salamov A."/>
            <person name="Salih N.S."/>
            <person name="Samson R.A."/>
            <person name="Sandor E."/>
            <person name="Sanguinetti M."/>
            <person name="Schuetze T."/>
            <person name="Sepcic K."/>
            <person name="Shelest E."/>
            <person name="Sherlock G."/>
            <person name="Sophianopoulou V."/>
            <person name="Squina F.M."/>
            <person name="Sun H."/>
            <person name="Susca A."/>
            <person name="Todd R.B."/>
            <person name="Tsang A."/>
            <person name="Unkles S.E."/>
            <person name="van de Wiele N."/>
            <person name="van Rossen-Uffink D."/>
            <person name="Oliveira J.V."/>
            <person name="Vesth T.C."/>
            <person name="Visser J."/>
            <person name="Yu J.-H."/>
            <person name="Zhou M."/>
            <person name="Andersen M.R."/>
            <person name="Archer D.B."/>
            <person name="Baker S.E."/>
            <person name="Benoit I."/>
            <person name="Brakhage A.A."/>
            <person name="Braus G.H."/>
            <person name="Fischer R."/>
            <person name="Frisvad J.C."/>
            <person name="Goldman G.H."/>
            <person name="Houbraken J."/>
            <person name="Oakley B."/>
            <person name="Pocsi I."/>
            <person name="Scazzocchio C."/>
            <person name="Seiboth B."/>
            <person name="vanKuyk P.A."/>
            <person name="Wortman J."/>
            <person name="Dyer P.S."/>
            <person name="Grigoriev I.V."/>
        </authorList>
    </citation>
    <scope>NUCLEOTIDE SEQUENCE [LARGE SCALE GENOMIC DNA]</scope>
    <source>
        <strain evidence="2">ITEM 5010</strain>
    </source>
</reference>
<evidence type="ECO:0000313" key="1">
    <source>
        <dbReference type="EMBL" id="OOF95483.1"/>
    </source>
</evidence>
<gene>
    <name evidence="1" type="ORF">ASPCADRAFT_207965</name>
</gene>
<dbReference type="Proteomes" id="UP000188318">
    <property type="component" value="Unassembled WGS sequence"/>
</dbReference>
<keyword evidence="2" id="KW-1185">Reference proteome</keyword>
<proteinExistence type="predicted"/>
<dbReference type="EMBL" id="KV907500">
    <property type="protein sequence ID" value="OOF95483.1"/>
    <property type="molecule type" value="Genomic_DNA"/>
</dbReference>